<sequence length="364" mass="40695">MRDFELQGLKSLRSVPLIRIKVTCTSGKDQSLAVSLKDTVSLVKDRVLGGEFCKESSFYKLVVAKTRRNLSDENTLEKEGISEDDELILLKRRHSSACDHEKEKKRITCKIPDISTIHKLTSTLPADEDTEVPTASSTQFNFNRELRRILVSLIDSSILLQSLDEDSQEASTAKPEEPSLTVDPVSLKQLTDMGFDTARATKSLLANRMSPMLAMEWLLQHESDSDIDEPSTPSTSQGRTHRKRREFTPNPQSVRNLKEMGFEEEEIMVALKVSGNNPEAACDWLLGDRKEGAMSSDEGLDPESPMYKAIMENPLVQLSLYNPRVLGAFEDMLDSPNTSNVYINDPETGPVLLQISCIVQGFAR</sequence>
<evidence type="ECO:0000256" key="4">
    <source>
        <dbReference type="SAM" id="MobiDB-lite"/>
    </source>
</evidence>
<feature type="domain" description="UBA" evidence="5">
    <location>
        <begin position="248"/>
        <end position="288"/>
    </location>
</feature>
<dbReference type="SUPFAM" id="SSF46934">
    <property type="entry name" value="UBA-like"/>
    <property type="match status" value="2"/>
</dbReference>
<dbReference type="InterPro" id="IPR015940">
    <property type="entry name" value="UBA"/>
</dbReference>
<evidence type="ECO:0008006" key="9">
    <source>
        <dbReference type="Google" id="ProtNLM"/>
    </source>
</evidence>
<dbReference type="Pfam" id="PF00627">
    <property type="entry name" value="UBA"/>
    <property type="match status" value="1"/>
</dbReference>
<evidence type="ECO:0000259" key="6">
    <source>
        <dbReference type="PROSITE" id="PS50053"/>
    </source>
</evidence>
<dbReference type="SUPFAM" id="SSF54236">
    <property type="entry name" value="Ubiquitin-like"/>
    <property type="match status" value="1"/>
</dbReference>
<evidence type="ECO:0000256" key="2">
    <source>
        <dbReference type="ARBA" id="ARBA00022490"/>
    </source>
</evidence>
<dbReference type="GO" id="GO:0000151">
    <property type="term" value="C:ubiquitin ligase complex"/>
    <property type="evidence" value="ECO:0000318"/>
    <property type="project" value="GO_Central"/>
</dbReference>
<dbReference type="CDD" id="cd14303">
    <property type="entry name" value="UBA1_KPC2"/>
    <property type="match status" value="1"/>
</dbReference>
<dbReference type="KEGG" id="nve:5506125"/>
<dbReference type="Gene3D" id="1.10.8.10">
    <property type="entry name" value="DNA helicase RuvA subunit, C-terminal domain"/>
    <property type="match status" value="2"/>
</dbReference>
<dbReference type="EMBL" id="DS469719">
    <property type="protein sequence ID" value="EDO34783.1"/>
    <property type="molecule type" value="Genomic_DNA"/>
</dbReference>
<dbReference type="PANTHER" id="PTHR46738">
    <property type="entry name" value="UBIQUITIN-ASSOCIATED DOMAIN-CONTAINING PROTEIN 1"/>
    <property type="match status" value="1"/>
</dbReference>
<reference evidence="7 8" key="1">
    <citation type="journal article" date="2007" name="Science">
        <title>Sea anemone genome reveals ancestral eumetazoan gene repertoire and genomic organization.</title>
        <authorList>
            <person name="Putnam N.H."/>
            <person name="Srivastava M."/>
            <person name="Hellsten U."/>
            <person name="Dirks B."/>
            <person name="Chapman J."/>
            <person name="Salamov A."/>
            <person name="Terry A."/>
            <person name="Shapiro H."/>
            <person name="Lindquist E."/>
            <person name="Kapitonov V.V."/>
            <person name="Jurka J."/>
            <person name="Genikhovich G."/>
            <person name="Grigoriev I.V."/>
            <person name="Lucas S.M."/>
            <person name="Steele R.E."/>
            <person name="Finnerty J.R."/>
            <person name="Technau U."/>
            <person name="Martindale M.Q."/>
            <person name="Rokhsar D.S."/>
        </authorList>
    </citation>
    <scope>NUCLEOTIDE SEQUENCE [LARGE SCALE GENOMIC DNA]</scope>
    <source>
        <strain evidence="8">CH2 X CH6</strain>
    </source>
</reference>
<evidence type="ECO:0000313" key="7">
    <source>
        <dbReference type="EMBL" id="EDO34783.1"/>
    </source>
</evidence>
<dbReference type="eggNOG" id="ENOG502QQQ6">
    <property type="taxonomic scope" value="Eukaryota"/>
</dbReference>
<dbReference type="PROSITE" id="PS50053">
    <property type="entry name" value="UBIQUITIN_2"/>
    <property type="match status" value="1"/>
</dbReference>
<dbReference type="PANTHER" id="PTHR46738:SF1">
    <property type="entry name" value="UBIQUITIN-ASSOCIATED DOMAIN-CONTAINING PROTEIN 1"/>
    <property type="match status" value="1"/>
</dbReference>
<name>A7SNE0_NEMVE</name>
<feature type="domain" description="Ubiquitin-like" evidence="6">
    <location>
        <begin position="18"/>
        <end position="96"/>
    </location>
</feature>
<organism evidence="7 8">
    <name type="scientific">Nematostella vectensis</name>
    <name type="common">Starlet sea anemone</name>
    <dbReference type="NCBI Taxonomy" id="45351"/>
    <lineage>
        <taxon>Eukaryota</taxon>
        <taxon>Metazoa</taxon>
        <taxon>Cnidaria</taxon>
        <taxon>Anthozoa</taxon>
        <taxon>Hexacorallia</taxon>
        <taxon>Actiniaria</taxon>
        <taxon>Edwardsiidae</taxon>
        <taxon>Nematostella</taxon>
    </lineage>
</organism>
<dbReference type="CDD" id="cd17039">
    <property type="entry name" value="Ubl_ubiquitin_like"/>
    <property type="match status" value="1"/>
</dbReference>
<evidence type="ECO:0000256" key="3">
    <source>
        <dbReference type="ARBA" id="ARBA00022737"/>
    </source>
</evidence>
<comment type="subcellular location">
    <subcellularLocation>
        <location evidence="1">Cytoplasm</location>
    </subcellularLocation>
</comment>
<feature type="region of interest" description="Disordered" evidence="4">
    <location>
        <begin position="223"/>
        <end position="252"/>
    </location>
</feature>
<dbReference type="OMA" id="WLIQNDS"/>
<evidence type="ECO:0000259" key="5">
    <source>
        <dbReference type="PROSITE" id="PS50030"/>
    </source>
</evidence>
<dbReference type="STRING" id="45351.A7SNE0"/>
<accession>A7SNE0</accession>
<dbReference type="HOGENOM" id="CLU_035938_0_0_1"/>
<dbReference type="InterPro" id="IPR029071">
    <property type="entry name" value="Ubiquitin-like_domsf"/>
</dbReference>
<dbReference type="PROSITE" id="PS50030">
    <property type="entry name" value="UBA"/>
    <property type="match status" value="2"/>
</dbReference>
<dbReference type="OrthoDB" id="336240at2759"/>
<proteinExistence type="predicted"/>
<gene>
    <name evidence="7" type="ORF">NEMVEDRAFT_v1g246357</name>
</gene>
<dbReference type="AlphaFoldDB" id="A7SNE0"/>
<dbReference type="PhylomeDB" id="A7SNE0"/>
<dbReference type="FunCoup" id="A7SNE0">
    <property type="interactions" value="162"/>
</dbReference>
<dbReference type="GO" id="GO:0005737">
    <property type="term" value="C:cytoplasm"/>
    <property type="evidence" value="ECO:0007669"/>
    <property type="project" value="UniProtKB-SubCell"/>
</dbReference>
<dbReference type="InterPro" id="IPR041926">
    <property type="entry name" value="UBA1_UBAC1"/>
</dbReference>
<keyword evidence="8" id="KW-1185">Reference proteome</keyword>
<dbReference type="SMART" id="SM00165">
    <property type="entry name" value="UBA"/>
    <property type="match status" value="2"/>
</dbReference>
<dbReference type="InParanoid" id="A7SNE0"/>
<dbReference type="InterPro" id="IPR052476">
    <property type="entry name" value="UBAC1"/>
</dbReference>
<feature type="domain" description="UBA" evidence="5">
    <location>
        <begin position="181"/>
        <end position="221"/>
    </location>
</feature>
<evidence type="ECO:0000313" key="8">
    <source>
        <dbReference type="Proteomes" id="UP000001593"/>
    </source>
</evidence>
<evidence type="ECO:0000256" key="1">
    <source>
        <dbReference type="ARBA" id="ARBA00004496"/>
    </source>
</evidence>
<dbReference type="Gene3D" id="1.10.260.100">
    <property type="match status" value="1"/>
</dbReference>
<dbReference type="InterPro" id="IPR057650">
    <property type="entry name" value="UBL_UBAC1"/>
</dbReference>
<keyword evidence="2" id="KW-0963">Cytoplasm</keyword>
<protein>
    <recommendedName>
        <fullName evidence="9">Ubiquitin-associated domain-containing protein 1</fullName>
    </recommendedName>
</protein>
<dbReference type="InterPro" id="IPR000626">
    <property type="entry name" value="Ubiquitin-like_dom"/>
</dbReference>
<dbReference type="Pfam" id="PF22562">
    <property type="entry name" value="UBA_7"/>
    <property type="match status" value="1"/>
</dbReference>
<dbReference type="Pfam" id="PF23326">
    <property type="entry name" value="UBL_UBAC1"/>
    <property type="match status" value="1"/>
</dbReference>
<dbReference type="Proteomes" id="UP000001593">
    <property type="component" value="Unassembled WGS sequence"/>
</dbReference>
<dbReference type="InterPro" id="IPR041927">
    <property type="entry name" value="UBA2_UBAC1"/>
</dbReference>
<keyword evidence="3" id="KW-0677">Repeat</keyword>
<dbReference type="CDD" id="cd14304">
    <property type="entry name" value="UBA2_KPC2"/>
    <property type="match status" value="1"/>
</dbReference>
<dbReference type="InterPro" id="IPR009060">
    <property type="entry name" value="UBA-like_sf"/>
</dbReference>